<dbReference type="Proteomes" id="UP001318860">
    <property type="component" value="Unassembled WGS sequence"/>
</dbReference>
<dbReference type="PANTHER" id="PTHR31639">
    <property type="entry name" value="F-BOX PROTEIN-LIKE"/>
    <property type="match status" value="1"/>
</dbReference>
<dbReference type="CDD" id="cd22160">
    <property type="entry name" value="F-box_AtFBL13-like"/>
    <property type="match status" value="1"/>
</dbReference>
<dbReference type="Pfam" id="PF24758">
    <property type="entry name" value="LRR_At5g56370"/>
    <property type="match status" value="1"/>
</dbReference>
<sequence>MNRGAMEEQGQNERVSRVRTKILSPCSVEKQAPEREDDDGSSYSMDRISQLPQPILHHILSFLSQNEAAQTSLLSKSWRYLWSTLPNIEFREDCFNGNKETFLSVLDKTLQGYHDQKLCIQEFGVKMWKVDSESIPLLEKWIPIVTLNMGVKNLSICLDFLQRSAYFDLPLVIFEAKSLQDLYLGGCKLSQNNPLDKVLFKNLRTLYLNQVYVTVETFEKIISNCTLIEYVTLHGCKGLRTIKVNKLHKYLKCFDFSNFYGRYTGEEDDRSIEIDVPTVETIKIVGCNNWYHHHKYFLHLKSLYLNKVRLSSKSFDFFSCNYLPSLKYLTLSYCNGFNEFHLFNRSIEHLIFDGMMESNKASVDVPNIVMFECEGEIPESFSFNTTSIKWKSNVILWSYVNSDNDASSWFLKINSVLQALSQSEISLGLLQFRWKSNRLHNGEDPPGHKPVLVAQLKLGFYCHESFSFSSAFISNLFRVCRPRYMVRDMYTNARDEFETKHNQLTEFLSLILHRDQRDECPNINCQEMRHDYFWRHDLEEVSMEVFYQNGKEWHRVEGTSSLESAAAVMPNSPQKVRFGFKWKEIS</sequence>
<evidence type="ECO:0000313" key="3">
    <source>
        <dbReference type="EMBL" id="KAK6161584.1"/>
    </source>
</evidence>
<dbReference type="SUPFAM" id="SSF52047">
    <property type="entry name" value="RNI-like"/>
    <property type="match status" value="1"/>
</dbReference>
<reference evidence="3 4" key="1">
    <citation type="journal article" date="2021" name="Comput. Struct. Biotechnol. J.">
        <title>De novo genome assembly of the potent medicinal plant Rehmannia glutinosa using nanopore technology.</title>
        <authorList>
            <person name="Ma L."/>
            <person name="Dong C."/>
            <person name="Song C."/>
            <person name="Wang X."/>
            <person name="Zheng X."/>
            <person name="Niu Y."/>
            <person name="Chen S."/>
            <person name="Feng W."/>
        </authorList>
    </citation>
    <scope>NUCLEOTIDE SEQUENCE [LARGE SCALE GENOMIC DNA]</scope>
    <source>
        <strain evidence="3">DH-2019</strain>
    </source>
</reference>
<protein>
    <recommendedName>
        <fullName evidence="2">F-box domain-containing protein</fullName>
    </recommendedName>
</protein>
<dbReference type="Pfam" id="PF00646">
    <property type="entry name" value="F-box"/>
    <property type="match status" value="1"/>
</dbReference>
<dbReference type="PROSITE" id="PS50181">
    <property type="entry name" value="FBOX"/>
    <property type="match status" value="1"/>
</dbReference>
<dbReference type="PANTHER" id="PTHR31639:SF42">
    <property type="entry name" value="OS02G0160200 PROTEIN"/>
    <property type="match status" value="1"/>
</dbReference>
<dbReference type="InterPro" id="IPR036047">
    <property type="entry name" value="F-box-like_dom_sf"/>
</dbReference>
<dbReference type="Gene3D" id="3.80.10.10">
    <property type="entry name" value="Ribonuclease Inhibitor"/>
    <property type="match status" value="1"/>
</dbReference>
<feature type="domain" description="F-box" evidence="2">
    <location>
        <begin position="45"/>
        <end position="93"/>
    </location>
</feature>
<gene>
    <name evidence="3" type="ORF">DH2020_004965</name>
</gene>
<name>A0ABR0XQZ6_REHGL</name>
<dbReference type="Gene3D" id="1.20.1280.50">
    <property type="match status" value="1"/>
</dbReference>
<accession>A0ABR0XQZ6</accession>
<dbReference type="InterPro" id="IPR055411">
    <property type="entry name" value="LRR_FXL15/At3g58940/PEG3-like"/>
</dbReference>
<evidence type="ECO:0000313" key="4">
    <source>
        <dbReference type="Proteomes" id="UP001318860"/>
    </source>
</evidence>
<dbReference type="InterPro" id="IPR053781">
    <property type="entry name" value="F-box_AtFBL13-like"/>
</dbReference>
<proteinExistence type="predicted"/>
<organism evidence="3 4">
    <name type="scientific">Rehmannia glutinosa</name>
    <name type="common">Chinese foxglove</name>
    <dbReference type="NCBI Taxonomy" id="99300"/>
    <lineage>
        <taxon>Eukaryota</taxon>
        <taxon>Viridiplantae</taxon>
        <taxon>Streptophyta</taxon>
        <taxon>Embryophyta</taxon>
        <taxon>Tracheophyta</taxon>
        <taxon>Spermatophyta</taxon>
        <taxon>Magnoliopsida</taxon>
        <taxon>eudicotyledons</taxon>
        <taxon>Gunneridae</taxon>
        <taxon>Pentapetalae</taxon>
        <taxon>asterids</taxon>
        <taxon>lamiids</taxon>
        <taxon>Lamiales</taxon>
        <taxon>Orobanchaceae</taxon>
        <taxon>Rehmannieae</taxon>
        <taxon>Rehmannia</taxon>
    </lineage>
</organism>
<dbReference type="InterPro" id="IPR032675">
    <property type="entry name" value="LRR_dom_sf"/>
</dbReference>
<keyword evidence="4" id="KW-1185">Reference proteome</keyword>
<feature type="region of interest" description="Disordered" evidence="1">
    <location>
        <begin position="1"/>
        <end position="44"/>
    </location>
</feature>
<comment type="caution">
    <text evidence="3">The sequence shown here is derived from an EMBL/GenBank/DDBJ whole genome shotgun (WGS) entry which is preliminary data.</text>
</comment>
<evidence type="ECO:0000256" key="1">
    <source>
        <dbReference type="SAM" id="MobiDB-lite"/>
    </source>
</evidence>
<dbReference type="EMBL" id="JABTTQ020000003">
    <property type="protein sequence ID" value="KAK6161584.1"/>
    <property type="molecule type" value="Genomic_DNA"/>
</dbReference>
<dbReference type="SUPFAM" id="SSF81383">
    <property type="entry name" value="F-box domain"/>
    <property type="match status" value="1"/>
</dbReference>
<dbReference type="InterPro" id="IPR001810">
    <property type="entry name" value="F-box_dom"/>
</dbReference>
<evidence type="ECO:0000259" key="2">
    <source>
        <dbReference type="PROSITE" id="PS50181"/>
    </source>
</evidence>